<evidence type="ECO:0000313" key="11">
    <source>
        <dbReference type="Proteomes" id="UP000281245"/>
    </source>
</evidence>
<dbReference type="EMBL" id="QWIM01001731">
    <property type="protein sequence ID" value="RMY21926.1"/>
    <property type="molecule type" value="Genomic_DNA"/>
</dbReference>
<evidence type="ECO:0000313" key="10">
    <source>
        <dbReference type="Proteomes" id="UP000276864"/>
    </source>
</evidence>
<comment type="caution">
    <text evidence="8">The sequence shown here is derived from an EMBL/GenBank/DDBJ whole genome shotgun (WGS) entry which is preliminary data.</text>
</comment>
<evidence type="ECO:0000256" key="2">
    <source>
        <dbReference type="ARBA" id="ARBA00010878"/>
    </source>
</evidence>
<protein>
    <recommendedName>
        <fullName evidence="13">Actin-crosslinking protein</fullName>
    </recommendedName>
</protein>
<name>A0A3M7A2Y7_HORWE</name>
<dbReference type="InterPro" id="IPR008999">
    <property type="entry name" value="Actin-crosslinking"/>
</dbReference>
<sequence length="312" mass="33844">MVKPLAFKGEKPKKRKRTTKDEAGDSKEDGPPNPPKTVATTAATTHALQQQQQVDEAAEDENWVSAEHLADIAGPIMFVLPTSTCSPPHPPTSLSVDQLGKVFAQKIENLVEGLPDSAEPHDVRQVWIATRVVGSEGDFTFKGHHGRFLACDRFGLVTATREAIGPEERFCLRPVGADPAAGGGGEGGGGEGGGGGSGLFEVQSGRGTYVSAGQGREEGDENAALPEVRGDAEEAGENTRIRIRMQARFKPKHKVEKAEKVRAKISRKELEEEVGRRLDDEEVRKLKRARREGNYHEAMLDVKVKGKHDKFA</sequence>
<evidence type="ECO:0000313" key="5">
    <source>
        <dbReference type="EMBL" id="RMX73549.1"/>
    </source>
</evidence>
<dbReference type="CDD" id="cd23339">
    <property type="entry name" value="beta-trefoil_FSCN_fungal_FRG1-like"/>
    <property type="match status" value="1"/>
</dbReference>
<dbReference type="Gene3D" id="2.80.10.50">
    <property type="match status" value="1"/>
</dbReference>
<dbReference type="Proteomes" id="UP000276864">
    <property type="component" value="Unassembled WGS sequence"/>
</dbReference>
<dbReference type="Proteomes" id="UP000282582">
    <property type="component" value="Unassembled WGS sequence"/>
</dbReference>
<dbReference type="Proteomes" id="UP000271337">
    <property type="component" value="Unassembled WGS sequence"/>
</dbReference>
<feature type="region of interest" description="Disordered" evidence="4">
    <location>
        <begin position="181"/>
        <end position="235"/>
    </location>
</feature>
<organism evidence="8 10">
    <name type="scientific">Hortaea werneckii</name>
    <name type="common">Black yeast</name>
    <name type="synonym">Cladosporium werneckii</name>
    <dbReference type="NCBI Taxonomy" id="91943"/>
    <lineage>
        <taxon>Eukaryota</taxon>
        <taxon>Fungi</taxon>
        <taxon>Dikarya</taxon>
        <taxon>Ascomycota</taxon>
        <taxon>Pezizomycotina</taxon>
        <taxon>Dothideomycetes</taxon>
        <taxon>Dothideomycetidae</taxon>
        <taxon>Mycosphaerellales</taxon>
        <taxon>Teratosphaeriaceae</taxon>
        <taxon>Hortaea</taxon>
    </lineage>
</organism>
<dbReference type="AlphaFoldDB" id="A0A3M7A2Y7"/>
<reference evidence="9 10" key="1">
    <citation type="journal article" date="2018" name="BMC Genomics">
        <title>Genomic evidence for intraspecific hybridization in a clonal and extremely halotolerant yeast.</title>
        <authorList>
            <person name="Gostincar C."/>
            <person name="Stajich J.E."/>
            <person name="Zupancic J."/>
            <person name="Zalar P."/>
            <person name="Gunde-Cimerman N."/>
        </authorList>
    </citation>
    <scope>NUCLEOTIDE SEQUENCE [LARGE SCALE GENOMIC DNA]</scope>
    <source>
        <strain evidence="8 10">EXF-6651</strain>
        <strain evidence="7 12">EXF-6654</strain>
        <strain evidence="5 11">EXF-6656</strain>
        <strain evidence="6 9">EXF-6669</strain>
    </source>
</reference>
<dbReference type="VEuPathDB" id="FungiDB:BTJ68_15375"/>
<dbReference type="Proteomes" id="UP000281245">
    <property type="component" value="Unassembled WGS sequence"/>
</dbReference>
<keyword evidence="3" id="KW-0539">Nucleus</keyword>
<evidence type="ECO:0000313" key="12">
    <source>
        <dbReference type="Proteomes" id="UP000282582"/>
    </source>
</evidence>
<dbReference type="InterPro" id="IPR010414">
    <property type="entry name" value="FRG1"/>
</dbReference>
<comment type="similarity">
    <text evidence="2">Belongs to the FRG1 family.</text>
</comment>
<dbReference type="OrthoDB" id="5539371at2759"/>
<feature type="compositionally biased region" description="Gly residues" evidence="4">
    <location>
        <begin position="181"/>
        <end position="198"/>
    </location>
</feature>
<evidence type="ECO:0000256" key="4">
    <source>
        <dbReference type="SAM" id="MobiDB-lite"/>
    </source>
</evidence>
<gene>
    <name evidence="8" type="ORF">D0866_12102</name>
    <name evidence="6" type="ORF">D0867_13201</name>
    <name evidence="7" type="ORF">D0868_08527</name>
    <name evidence="5" type="ORF">D0869_13493</name>
</gene>
<dbReference type="Pfam" id="PF06229">
    <property type="entry name" value="FRG1"/>
    <property type="match status" value="1"/>
</dbReference>
<evidence type="ECO:0000256" key="1">
    <source>
        <dbReference type="ARBA" id="ARBA00004604"/>
    </source>
</evidence>
<evidence type="ECO:0000313" key="8">
    <source>
        <dbReference type="EMBL" id="RMY21926.1"/>
    </source>
</evidence>
<dbReference type="EMBL" id="QWIK01000763">
    <property type="protein sequence ID" value="RMY01368.1"/>
    <property type="molecule type" value="Genomic_DNA"/>
</dbReference>
<evidence type="ECO:0000313" key="6">
    <source>
        <dbReference type="EMBL" id="RMX96279.1"/>
    </source>
</evidence>
<feature type="compositionally biased region" description="Basic and acidic residues" evidence="4">
    <location>
        <begin position="19"/>
        <end position="30"/>
    </location>
</feature>
<dbReference type="GO" id="GO:0051015">
    <property type="term" value="F:actin filament binding"/>
    <property type="evidence" value="ECO:0007669"/>
    <property type="project" value="TreeGrafter"/>
</dbReference>
<proteinExistence type="inferred from homology"/>
<evidence type="ECO:0000313" key="7">
    <source>
        <dbReference type="EMBL" id="RMY01368.1"/>
    </source>
</evidence>
<dbReference type="PANTHER" id="PTHR12928:SF0">
    <property type="entry name" value="FSHD REGION GENE 1"/>
    <property type="match status" value="1"/>
</dbReference>
<accession>A0A3M7A2Y7</accession>
<evidence type="ECO:0008006" key="13">
    <source>
        <dbReference type="Google" id="ProtNLM"/>
    </source>
</evidence>
<dbReference type="GO" id="GO:0071013">
    <property type="term" value="C:catalytic step 2 spliceosome"/>
    <property type="evidence" value="ECO:0007669"/>
    <property type="project" value="TreeGrafter"/>
</dbReference>
<dbReference type="EMBL" id="QWIJ01001782">
    <property type="protein sequence ID" value="RMX73549.1"/>
    <property type="molecule type" value="Genomic_DNA"/>
</dbReference>
<dbReference type="SUPFAM" id="SSF50405">
    <property type="entry name" value="Actin-crosslinking proteins"/>
    <property type="match status" value="1"/>
</dbReference>
<feature type="region of interest" description="Disordered" evidence="4">
    <location>
        <begin position="1"/>
        <end position="39"/>
    </location>
</feature>
<evidence type="ECO:0000256" key="3">
    <source>
        <dbReference type="ARBA" id="ARBA00023242"/>
    </source>
</evidence>
<dbReference type="EMBL" id="QWIL01002183">
    <property type="protein sequence ID" value="RMX96279.1"/>
    <property type="molecule type" value="Genomic_DNA"/>
</dbReference>
<evidence type="ECO:0000313" key="9">
    <source>
        <dbReference type="Proteomes" id="UP000271337"/>
    </source>
</evidence>
<dbReference type="PANTHER" id="PTHR12928">
    <property type="entry name" value="FRG1 PROTEIN"/>
    <property type="match status" value="1"/>
</dbReference>
<comment type="subcellular location">
    <subcellularLocation>
        <location evidence="1">Nucleus</location>
        <location evidence="1">Nucleolus</location>
    </subcellularLocation>
</comment>
<dbReference type="GO" id="GO:0005730">
    <property type="term" value="C:nucleolus"/>
    <property type="evidence" value="ECO:0007669"/>
    <property type="project" value="UniProtKB-SubCell"/>
</dbReference>